<evidence type="ECO:0000256" key="3">
    <source>
        <dbReference type="ARBA" id="ARBA00011209"/>
    </source>
</evidence>
<comment type="subunit">
    <text evidence="3 11">Tetramer of two alpha and two beta subunits.</text>
</comment>
<comment type="subcellular location">
    <subcellularLocation>
        <location evidence="1 11">Cytoplasm</location>
    </subcellularLocation>
</comment>
<dbReference type="RefSeq" id="WP_289503399.1">
    <property type="nucleotide sequence ID" value="NZ_CP116805.1"/>
</dbReference>
<keyword evidence="7 11" id="KW-0067">ATP-binding</keyword>
<evidence type="ECO:0000256" key="1">
    <source>
        <dbReference type="ARBA" id="ARBA00004496"/>
    </source>
</evidence>
<dbReference type="AlphaFoldDB" id="A0AAE9XUG9"/>
<organism evidence="13 14">
    <name type="scientific">Gimibacter soli</name>
    <dbReference type="NCBI Taxonomy" id="3024400"/>
    <lineage>
        <taxon>Bacteria</taxon>
        <taxon>Pseudomonadati</taxon>
        <taxon>Pseudomonadota</taxon>
        <taxon>Alphaproteobacteria</taxon>
        <taxon>Kordiimonadales</taxon>
        <taxon>Temperatibacteraceae</taxon>
        <taxon>Gimibacter</taxon>
    </lineage>
</organism>
<dbReference type="PANTHER" id="PTHR30075">
    <property type="entry name" value="GLYCYL-TRNA SYNTHETASE"/>
    <property type="match status" value="1"/>
</dbReference>
<evidence type="ECO:0000256" key="10">
    <source>
        <dbReference type="ARBA" id="ARBA00047937"/>
    </source>
</evidence>
<accession>A0AAE9XUG9</accession>
<keyword evidence="5 11" id="KW-0436">Ligase</keyword>
<dbReference type="Proteomes" id="UP001217500">
    <property type="component" value="Chromosome"/>
</dbReference>
<evidence type="ECO:0000256" key="9">
    <source>
        <dbReference type="ARBA" id="ARBA00023146"/>
    </source>
</evidence>
<dbReference type="PANTHER" id="PTHR30075:SF2">
    <property type="entry name" value="GLYCINE--TRNA LIGASE, CHLOROPLASTIC_MITOCHONDRIAL 2"/>
    <property type="match status" value="1"/>
</dbReference>
<dbReference type="InterPro" id="IPR008909">
    <property type="entry name" value="DALR_anticod-bd"/>
</dbReference>
<evidence type="ECO:0000256" key="8">
    <source>
        <dbReference type="ARBA" id="ARBA00022917"/>
    </source>
</evidence>
<keyword evidence="6 11" id="KW-0547">Nucleotide-binding</keyword>
<dbReference type="InterPro" id="IPR015944">
    <property type="entry name" value="Gly-tRNA-synth_bsu"/>
</dbReference>
<comment type="catalytic activity">
    <reaction evidence="10 11">
        <text>tRNA(Gly) + glycine + ATP = glycyl-tRNA(Gly) + AMP + diphosphate</text>
        <dbReference type="Rhea" id="RHEA:16013"/>
        <dbReference type="Rhea" id="RHEA-COMP:9664"/>
        <dbReference type="Rhea" id="RHEA-COMP:9683"/>
        <dbReference type="ChEBI" id="CHEBI:30616"/>
        <dbReference type="ChEBI" id="CHEBI:33019"/>
        <dbReference type="ChEBI" id="CHEBI:57305"/>
        <dbReference type="ChEBI" id="CHEBI:78442"/>
        <dbReference type="ChEBI" id="CHEBI:78522"/>
        <dbReference type="ChEBI" id="CHEBI:456215"/>
        <dbReference type="EC" id="6.1.1.14"/>
    </reaction>
</comment>
<reference evidence="13" key="1">
    <citation type="submission" date="2023-01" db="EMBL/GenBank/DDBJ databases">
        <title>The genome sequence of Kordiimonadaceae bacterium 6D33.</title>
        <authorList>
            <person name="Liu Y."/>
        </authorList>
    </citation>
    <scope>NUCLEOTIDE SEQUENCE</scope>
    <source>
        <strain evidence="13">6D33</strain>
    </source>
</reference>
<evidence type="ECO:0000256" key="6">
    <source>
        <dbReference type="ARBA" id="ARBA00022741"/>
    </source>
</evidence>
<dbReference type="GO" id="GO:0004820">
    <property type="term" value="F:glycine-tRNA ligase activity"/>
    <property type="evidence" value="ECO:0007669"/>
    <property type="project" value="UniProtKB-UniRule"/>
</dbReference>
<keyword evidence="14" id="KW-1185">Reference proteome</keyword>
<dbReference type="PRINTS" id="PR01045">
    <property type="entry name" value="TRNASYNTHGB"/>
</dbReference>
<dbReference type="Pfam" id="PF02092">
    <property type="entry name" value="tRNA_synt_2f"/>
    <property type="match status" value="1"/>
</dbReference>
<sequence>MAELLIELFSEEIPARMQAKAAEDLKTLMTDALKAAGLAFEAADAYATPRRLVLTVTGLPVVTPDVSEERRGPRADAPEKAIEGFLKGAGVTLDQCEKREDPKGTFLYAVIEKKGQKTADVVAKALEDAIRNFPWPKSQRWGAGSLRWVRPLQSILALLDGAVVPVSVDGIVAGNTTRGHRFMAPDMFAVADFADYKDKLLAHKVMLDPADRMALIENAAQSLAADKGLTLVEDKGLLAEVAGLVEWPVPLMGGFDPAFLDVPEEVLIQTMRKDQKYFVARDAAGKLAPVFITVANIVPSDGGQMVAAGNERVLTARLSDAKFFWETDLKVTLESRLPKLEEIVFHIKLGTVAERVERMVKLAGALADACGADRAEAERAARLAKADLVSGMVGEFPEVQGAMGRYYALRQGESAAVADAIKEHYSPLGPNDACPTAPVSIAVALAEKLDTLVGFFGIDEKPTGSKDPYALRRAALGIIRLIVENKLRVNLRFVIRKAAELYGIGFDDERSSSVSIQLIEFFHDRLSHQFRDEGIRHDMVAASMMFGKELESNLTRLKNRVAALRDFLATDDGVNLLAGYKRAANIIAKSGKDVFAEPTAALLQMDEERALFDKAVNEGAAVNAALEAEDFEGAMKILAGFRKPIDAFFDAVLVNADDEAVRDNRYALLHSFKNAVDRVADFSLIEG</sequence>
<dbReference type="GO" id="GO:0006426">
    <property type="term" value="P:glycyl-tRNA aminoacylation"/>
    <property type="evidence" value="ECO:0007669"/>
    <property type="project" value="UniProtKB-UniRule"/>
</dbReference>
<gene>
    <name evidence="11 13" type="primary">glyS</name>
    <name evidence="13" type="ORF">PH603_14730</name>
</gene>
<evidence type="ECO:0000256" key="4">
    <source>
        <dbReference type="ARBA" id="ARBA00022490"/>
    </source>
</evidence>
<dbReference type="InterPro" id="IPR006194">
    <property type="entry name" value="Gly-tRNA-synth_heterodimer"/>
</dbReference>
<keyword evidence="4 11" id="KW-0963">Cytoplasm</keyword>
<name>A0AAE9XUG9_9PROT</name>
<feature type="domain" description="DALR anticodon binding" evidence="12">
    <location>
        <begin position="578"/>
        <end position="674"/>
    </location>
</feature>
<keyword evidence="8 11" id="KW-0648">Protein biosynthesis</keyword>
<dbReference type="GO" id="GO:0004814">
    <property type="term" value="F:arginine-tRNA ligase activity"/>
    <property type="evidence" value="ECO:0007669"/>
    <property type="project" value="InterPro"/>
</dbReference>
<keyword evidence="9 11" id="KW-0030">Aminoacyl-tRNA synthetase</keyword>
<evidence type="ECO:0000256" key="5">
    <source>
        <dbReference type="ARBA" id="ARBA00022598"/>
    </source>
</evidence>
<dbReference type="GO" id="GO:0005829">
    <property type="term" value="C:cytosol"/>
    <property type="evidence" value="ECO:0007669"/>
    <property type="project" value="TreeGrafter"/>
</dbReference>
<protein>
    <recommendedName>
        <fullName evidence="11">Glycine--tRNA ligase beta subunit</fullName>
        <ecNumber evidence="11">6.1.1.14</ecNumber>
    </recommendedName>
    <alternativeName>
        <fullName evidence="11">Glycyl-tRNA synthetase beta subunit</fullName>
        <shortName evidence="11">GlyRS</shortName>
    </alternativeName>
</protein>
<dbReference type="NCBIfam" id="TIGR00211">
    <property type="entry name" value="glyS"/>
    <property type="match status" value="1"/>
</dbReference>
<evidence type="ECO:0000313" key="14">
    <source>
        <dbReference type="Proteomes" id="UP001217500"/>
    </source>
</evidence>
<evidence type="ECO:0000256" key="7">
    <source>
        <dbReference type="ARBA" id="ARBA00022840"/>
    </source>
</evidence>
<dbReference type="EMBL" id="CP116805">
    <property type="protein sequence ID" value="WCL53793.1"/>
    <property type="molecule type" value="Genomic_DNA"/>
</dbReference>
<dbReference type="GO" id="GO:0006420">
    <property type="term" value="P:arginyl-tRNA aminoacylation"/>
    <property type="evidence" value="ECO:0007669"/>
    <property type="project" value="InterPro"/>
</dbReference>
<proteinExistence type="inferred from homology"/>
<evidence type="ECO:0000313" key="13">
    <source>
        <dbReference type="EMBL" id="WCL53793.1"/>
    </source>
</evidence>
<dbReference type="SUPFAM" id="SSF109604">
    <property type="entry name" value="HD-domain/PDEase-like"/>
    <property type="match status" value="1"/>
</dbReference>
<dbReference type="HAMAP" id="MF_00255">
    <property type="entry name" value="Gly_tRNA_synth_beta"/>
    <property type="match status" value="1"/>
</dbReference>
<dbReference type="EC" id="6.1.1.14" evidence="11"/>
<dbReference type="GO" id="GO:0005524">
    <property type="term" value="F:ATP binding"/>
    <property type="evidence" value="ECO:0007669"/>
    <property type="project" value="UniProtKB-UniRule"/>
</dbReference>
<dbReference type="Pfam" id="PF05746">
    <property type="entry name" value="DALR_1"/>
    <property type="match status" value="1"/>
</dbReference>
<comment type="similarity">
    <text evidence="2 11">Belongs to the class-II aminoacyl-tRNA synthetase family.</text>
</comment>
<evidence type="ECO:0000259" key="12">
    <source>
        <dbReference type="Pfam" id="PF05746"/>
    </source>
</evidence>
<evidence type="ECO:0000256" key="11">
    <source>
        <dbReference type="HAMAP-Rule" id="MF_00255"/>
    </source>
</evidence>
<dbReference type="KEGG" id="gso:PH603_14730"/>
<evidence type="ECO:0000256" key="2">
    <source>
        <dbReference type="ARBA" id="ARBA00008226"/>
    </source>
</evidence>
<dbReference type="PROSITE" id="PS50861">
    <property type="entry name" value="AA_TRNA_LIGASE_II_GLYAB"/>
    <property type="match status" value="1"/>
</dbReference>